<dbReference type="InterPro" id="IPR000254">
    <property type="entry name" value="CBD"/>
</dbReference>
<sequence>MVGSRMFAATAAALFLCVDLAAAGLPLCVANRCPKKRELFGDVGKVDLLPRQADPYSTIYPLTPIPGWAALPYSTCGGSTTISGTGTKVICPLEWYCHCHSGTSRLCLPTQTVAPASITTCSSYTGSTTCSQCEFYWQTTLTQMVSAYAQCGGYSDGLITQAWDQQTLCPVNYRCNPQNFWYSQCIPVTQSQTPISPLAYWVCPSASYSYATSQGNRCGGHCYKANGKVDGLCPSNMKCWTKTYPNPGYEAYCYSTSPAGGVWATNLCYPIPYEFPGTGAPTCTPQTGATQTPYGQCYGSTVNAAGSSISWNGPSNCPCGFQCSSYNPSYGICNNIPNLPTSMCNTVGAGTQTLYGRCGGSTYVNGSAVTWSSPTLCQPGATCVTDEGGWYAQCTSLAKNRRRSSSPAAGPVPDPLPAANPAPMATAAATFREKYEGAQPALRLRTL</sequence>
<feature type="domain" description="CBM1" evidence="4">
    <location>
        <begin position="143"/>
        <end position="186"/>
    </location>
</feature>
<evidence type="ECO:0000313" key="6">
    <source>
        <dbReference type="Proteomes" id="UP000015100"/>
    </source>
</evidence>
<dbReference type="Proteomes" id="UP000015100">
    <property type="component" value="Unassembled WGS sequence"/>
</dbReference>
<reference evidence="5 6" key="1">
    <citation type="journal article" date="2013" name="PLoS Genet.">
        <title>Genomic mechanisms accounting for the adaptation to parasitism in nematode-trapping fungi.</title>
        <authorList>
            <person name="Meerupati T."/>
            <person name="Andersson K.M."/>
            <person name="Friman E."/>
            <person name="Kumar D."/>
            <person name="Tunlid A."/>
            <person name="Ahren D."/>
        </authorList>
    </citation>
    <scope>NUCLEOTIDE SEQUENCE [LARGE SCALE GENOMIC DNA]</scope>
    <source>
        <strain evidence="5 6">CBS 200.50</strain>
    </source>
</reference>
<keyword evidence="1 3" id="KW-0732">Signal</keyword>
<accession>S8BKQ2</accession>
<keyword evidence="6" id="KW-1185">Reference proteome</keyword>
<feature type="domain" description="CBM1" evidence="4">
    <location>
        <begin position="289"/>
        <end position="334"/>
    </location>
</feature>
<dbReference type="PROSITE" id="PS51164">
    <property type="entry name" value="CBM1_2"/>
    <property type="match status" value="3"/>
</dbReference>
<feature type="chain" id="PRO_5004561418" description="CBM1 domain-containing protein" evidence="3">
    <location>
        <begin position="24"/>
        <end position="447"/>
    </location>
</feature>
<proteinExistence type="predicted"/>
<evidence type="ECO:0000256" key="3">
    <source>
        <dbReference type="SAM" id="SignalP"/>
    </source>
</evidence>
<dbReference type="GO" id="GO:0005975">
    <property type="term" value="P:carbohydrate metabolic process"/>
    <property type="evidence" value="ECO:0007669"/>
    <property type="project" value="InterPro"/>
</dbReference>
<dbReference type="OMA" id="ANRCPKK"/>
<dbReference type="HOGENOM" id="CLU_698333_0_0_1"/>
<dbReference type="GO" id="GO:0030248">
    <property type="term" value="F:cellulose binding"/>
    <property type="evidence" value="ECO:0007669"/>
    <property type="project" value="InterPro"/>
</dbReference>
<dbReference type="EMBL" id="AQGS01000443">
    <property type="protein sequence ID" value="EPS39963.1"/>
    <property type="molecule type" value="Genomic_DNA"/>
</dbReference>
<feature type="signal peptide" evidence="3">
    <location>
        <begin position="1"/>
        <end position="23"/>
    </location>
</feature>
<evidence type="ECO:0000313" key="5">
    <source>
        <dbReference type="EMBL" id="EPS39963.1"/>
    </source>
</evidence>
<name>S8BKQ2_DACHA</name>
<comment type="caution">
    <text evidence="5">The sequence shown here is derived from an EMBL/GenBank/DDBJ whole genome shotgun (WGS) entry which is preliminary data.</text>
</comment>
<dbReference type="SMART" id="SM00236">
    <property type="entry name" value="fCBD"/>
    <property type="match status" value="2"/>
</dbReference>
<organism evidence="5 6">
    <name type="scientific">Dactylellina haptotyla (strain CBS 200.50)</name>
    <name type="common">Nematode-trapping fungus</name>
    <name type="synonym">Monacrosporium haptotylum</name>
    <dbReference type="NCBI Taxonomy" id="1284197"/>
    <lineage>
        <taxon>Eukaryota</taxon>
        <taxon>Fungi</taxon>
        <taxon>Dikarya</taxon>
        <taxon>Ascomycota</taxon>
        <taxon>Pezizomycotina</taxon>
        <taxon>Orbiliomycetes</taxon>
        <taxon>Orbiliales</taxon>
        <taxon>Orbiliaceae</taxon>
        <taxon>Dactylellina</taxon>
    </lineage>
</organism>
<evidence type="ECO:0000259" key="4">
    <source>
        <dbReference type="PROSITE" id="PS51164"/>
    </source>
</evidence>
<dbReference type="GO" id="GO:0005576">
    <property type="term" value="C:extracellular region"/>
    <property type="evidence" value="ECO:0007669"/>
    <property type="project" value="InterPro"/>
</dbReference>
<evidence type="ECO:0000256" key="2">
    <source>
        <dbReference type="SAM" id="MobiDB-lite"/>
    </source>
</evidence>
<reference evidence="6" key="2">
    <citation type="submission" date="2013-04" db="EMBL/GenBank/DDBJ databases">
        <title>Genomic mechanisms accounting for the adaptation to parasitism in nematode-trapping fungi.</title>
        <authorList>
            <person name="Ahren D.G."/>
        </authorList>
    </citation>
    <scope>NUCLEOTIDE SEQUENCE [LARGE SCALE GENOMIC DNA]</scope>
    <source>
        <strain evidence="6">CBS 200.50</strain>
    </source>
</reference>
<feature type="domain" description="CBM1" evidence="4">
    <location>
        <begin position="350"/>
        <end position="395"/>
    </location>
</feature>
<feature type="compositionally biased region" description="Pro residues" evidence="2">
    <location>
        <begin position="410"/>
        <end position="420"/>
    </location>
</feature>
<evidence type="ECO:0000256" key="1">
    <source>
        <dbReference type="ARBA" id="ARBA00022729"/>
    </source>
</evidence>
<gene>
    <name evidence="5" type="ORF">H072_6269</name>
</gene>
<protein>
    <recommendedName>
        <fullName evidence="4">CBM1 domain-containing protein</fullName>
    </recommendedName>
</protein>
<dbReference type="AlphaFoldDB" id="S8BKQ2"/>
<feature type="region of interest" description="Disordered" evidence="2">
    <location>
        <begin position="402"/>
        <end position="422"/>
    </location>
</feature>
<dbReference type="OrthoDB" id="5282991at2759"/>